<dbReference type="InterPro" id="IPR036396">
    <property type="entry name" value="Cyt_P450_sf"/>
</dbReference>
<dbReference type="GO" id="GO:0005506">
    <property type="term" value="F:iron ion binding"/>
    <property type="evidence" value="ECO:0007669"/>
    <property type="project" value="InterPro"/>
</dbReference>
<evidence type="ECO:0000313" key="1">
    <source>
        <dbReference type="EMBL" id="AZL59567.1"/>
    </source>
</evidence>
<dbReference type="EMBL" id="CP034328">
    <property type="protein sequence ID" value="AZL59567.1"/>
    <property type="molecule type" value="Genomic_DNA"/>
</dbReference>
<dbReference type="KEGG" id="taw:EI545_12415"/>
<dbReference type="GO" id="GO:0004497">
    <property type="term" value="F:monooxygenase activity"/>
    <property type="evidence" value="ECO:0007669"/>
    <property type="project" value="InterPro"/>
</dbReference>
<dbReference type="PROSITE" id="PS00086">
    <property type="entry name" value="CYTOCHROME_P450"/>
    <property type="match status" value="1"/>
</dbReference>
<dbReference type="Proteomes" id="UP000282002">
    <property type="component" value="Chromosome"/>
</dbReference>
<accession>A0A3S8U7L8</accession>
<dbReference type="GO" id="GO:0016705">
    <property type="term" value="F:oxidoreductase activity, acting on paired donors, with incorporation or reduction of molecular oxygen"/>
    <property type="evidence" value="ECO:0007669"/>
    <property type="project" value="InterPro"/>
</dbReference>
<name>A0A3S8U7L8_9RHOB</name>
<sequence>MPLSFDLSDTTPARGYPAQPAVVVLGDDAIGVLAGSGFGVTPHVDFIAALADRLKIDLSATLTVMRHLPLWIDGPQHAELRRKVAAFLAEDRAAKLARATTRIRHVVVRTLGTDGSEHVDLFRMVSEVVDLFMEELTGLPRPEGDPSCMPSIFSSNLGVAARRRLEAMLKQQFVQANDLFPNEPIELHALRVGQFVMGRDALIGTLGLSLHHHLASLGEQKVNARRLPSIPTHTGLPAIGRISSFAQTVAGCPVSAGALIECRLDSLAGRPAADRRHFFGVGPHLCLGRPLSLALWECVADVLAELEIQLTTTEFALAQNDVFDIPLVFTARKSPPSRLLSGYPV</sequence>
<keyword evidence="2" id="KW-1185">Reference proteome</keyword>
<dbReference type="GO" id="GO:0020037">
    <property type="term" value="F:heme binding"/>
    <property type="evidence" value="ECO:0007669"/>
    <property type="project" value="InterPro"/>
</dbReference>
<dbReference type="OrthoDB" id="7957755at2"/>
<evidence type="ECO:0000313" key="2">
    <source>
        <dbReference type="Proteomes" id="UP000282002"/>
    </source>
</evidence>
<dbReference type="SUPFAM" id="SSF48264">
    <property type="entry name" value="Cytochrome P450"/>
    <property type="match status" value="1"/>
</dbReference>
<reference evidence="1 2" key="1">
    <citation type="submission" date="2018-12" db="EMBL/GenBank/DDBJ databases">
        <title>Complete genome sequencing of Tabrizicola sp. K13M18.</title>
        <authorList>
            <person name="Bae J.-W."/>
        </authorList>
    </citation>
    <scope>NUCLEOTIDE SEQUENCE [LARGE SCALE GENOMIC DNA]</scope>
    <source>
        <strain evidence="1 2">K13M18</strain>
    </source>
</reference>
<dbReference type="InterPro" id="IPR017972">
    <property type="entry name" value="Cyt_P450_CS"/>
</dbReference>
<proteinExistence type="predicted"/>
<organism evidence="1 2">
    <name type="scientific">Tabrizicola piscis</name>
    <dbReference type="NCBI Taxonomy" id="2494374"/>
    <lineage>
        <taxon>Bacteria</taxon>
        <taxon>Pseudomonadati</taxon>
        <taxon>Pseudomonadota</taxon>
        <taxon>Alphaproteobacteria</taxon>
        <taxon>Rhodobacterales</taxon>
        <taxon>Paracoccaceae</taxon>
        <taxon>Tabrizicola</taxon>
    </lineage>
</organism>
<gene>
    <name evidence="1" type="ORF">EI545_12415</name>
</gene>
<evidence type="ECO:0008006" key="3">
    <source>
        <dbReference type="Google" id="ProtNLM"/>
    </source>
</evidence>
<dbReference type="AlphaFoldDB" id="A0A3S8U7L8"/>
<protein>
    <recommendedName>
        <fullName evidence="3">Cytochrome P450</fullName>
    </recommendedName>
</protein>